<feature type="compositionally biased region" description="Polar residues" evidence="1">
    <location>
        <begin position="36"/>
        <end position="53"/>
    </location>
</feature>
<evidence type="ECO:0000256" key="1">
    <source>
        <dbReference type="SAM" id="MobiDB-lite"/>
    </source>
</evidence>
<feature type="compositionally biased region" description="Pro residues" evidence="1">
    <location>
        <begin position="1"/>
        <end position="18"/>
    </location>
</feature>
<dbReference type="EMBL" id="BMAT01013656">
    <property type="protein sequence ID" value="GFS17481.1"/>
    <property type="molecule type" value="Genomic_DNA"/>
</dbReference>
<accession>A0AAV4JA58</accession>
<proteinExistence type="predicted"/>
<protein>
    <submittedName>
        <fullName evidence="2">Uncharacterized protein</fullName>
    </submittedName>
</protein>
<feature type="region of interest" description="Disordered" evidence="1">
    <location>
        <begin position="1"/>
        <end position="22"/>
    </location>
</feature>
<evidence type="ECO:0000313" key="3">
    <source>
        <dbReference type="Proteomes" id="UP000762676"/>
    </source>
</evidence>
<keyword evidence="3" id="KW-1185">Reference proteome</keyword>
<dbReference type="AlphaFoldDB" id="A0AAV4JA58"/>
<gene>
    <name evidence="2" type="ORF">ElyMa_006823000</name>
</gene>
<evidence type="ECO:0000313" key="2">
    <source>
        <dbReference type="EMBL" id="GFS17481.1"/>
    </source>
</evidence>
<reference evidence="2 3" key="1">
    <citation type="journal article" date="2021" name="Elife">
        <title>Chloroplast acquisition without the gene transfer in kleptoplastic sea slugs, Plakobranchus ocellatus.</title>
        <authorList>
            <person name="Maeda T."/>
            <person name="Takahashi S."/>
            <person name="Yoshida T."/>
            <person name="Shimamura S."/>
            <person name="Takaki Y."/>
            <person name="Nagai Y."/>
            <person name="Toyoda A."/>
            <person name="Suzuki Y."/>
            <person name="Arimoto A."/>
            <person name="Ishii H."/>
            <person name="Satoh N."/>
            <person name="Nishiyama T."/>
            <person name="Hasebe M."/>
            <person name="Maruyama T."/>
            <person name="Minagawa J."/>
            <person name="Obokata J."/>
            <person name="Shigenobu S."/>
        </authorList>
    </citation>
    <scope>NUCLEOTIDE SEQUENCE [LARGE SCALE GENOMIC DNA]</scope>
</reference>
<name>A0AAV4JA58_9GAST</name>
<feature type="region of interest" description="Disordered" evidence="1">
    <location>
        <begin position="35"/>
        <end position="77"/>
    </location>
</feature>
<sequence>MYAAKPPQPASSPPSPPPRKIHKMLFSFGSAVVAKRSSTPSSQRVVPATDSNGGETGAQPHRPRPAAPEQARRRWSPQTTLLSQIRGGGNRRRFSMDALPTLPSGIRPVRDLWQRYVEYKFYLSIVDCVSRRTDVLVSHYVWRLGLMVDARLSDREVWGSSPTFLLLALVLEEHPIISSERSCQYAGVMRFYSCSSVSSERKLVDNDLSGNPRIALRAC</sequence>
<organism evidence="2 3">
    <name type="scientific">Elysia marginata</name>
    <dbReference type="NCBI Taxonomy" id="1093978"/>
    <lineage>
        <taxon>Eukaryota</taxon>
        <taxon>Metazoa</taxon>
        <taxon>Spiralia</taxon>
        <taxon>Lophotrochozoa</taxon>
        <taxon>Mollusca</taxon>
        <taxon>Gastropoda</taxon>
        <taxon>Heterobranchia</taxon>
        <taxon>Euthyneura</taxon>
        <taxon>Panpulmonata</taxon>
        <taxon>Sacoglossa</taxon>
        <taxon>Placobranchoidea</taxon>
        <taxon>Plakobranchidae</taxon>
        <taxon>Elysia</taxon>
    </lineage>
</organism>
<dbReference type="Proteomes" id="UP000762676">
    <property type="component" value="Unassembled WGS sequence"/>
</dbReference>
<comment type="caution">
    <text evidence="2">The sequence shown here is derived from an EMBL/GenBank/DDBJ whole genome shotgun (WGS) entry which is preliminary data.</text>
</comment>